<dbReference type="InterPro" id="IPR009011">
    <property type="entry name" value="Man6P_isomerase_rcpt-bd_dom_sf"/>
</dbReference>
<dbReference type="EMBL" id="KK852931">
    <property type="protein sequence ID" value="KDR13630.1"/>
    <property type="molecule type" value="Genomic_DNA"/>
</dbReference>
<name>A0A067QUA8_ZOONE</name>
<protein>
    <submittedName>
        <fullName evidence="1">Uncharacterized protein</fullName>
    </submittedName>
</protein>
<dbReference type="Gene3D" id="2.70.130.10">
    <property type="entry name" value="Mannose-6-phosphate receptor binding domain"/>
    <property type="match status" value="1"/>
</dbReference>
<dbReference type="AlphaFoldDB" id="A0A067QUA8"/>
<reference evidence="1 2" key="1">
    <citation type="journal article" date="2014" name="Nat. Commun.">
        <title>Molecular traces of alternative social organization in a termite genome.</title>
        <authorList>
            <person name="Terrapon N."/>
            <person name="Li C."/>
            <person name="Robertson H.M."/>
            <person name="Ji L."/>
            <person name="Meng X."/>
            <person name="Booth W."/>
            <person name="Chen Z."/>
            <person name="Childers C.P."/>
            <person name="Glastad K.M."/>
            <person name="Gokhale K."/>
            <person name="Gowin J."/>
            <person name="Gronenberg W."/>
            <person name="Hermansen R.A."/>
            <person name="Hu H."/>
            <person name="Hunt B.G."/>
            <person name="Huylmans A.K."/>
            <person name="Khalil S.M."/>
            <person name="Mitchell R.D."/>
            <person name="Munoz-Torres M.C."/>
            <person name="Mustard J.A."/>
            <person name="Pan H."/>
            <person name="Reese J.T."/>
            <person name="Scharf M.E."/>
            <person name="Sun F."/>
            <person name="Vogel H."/>
            <person name="Xiao J."/>
            <person name="Yang W."/>
            <person name="Yang Z."/>
            <person name="Yang Z."/>
            <person name="Zhou J."/>
            <person name="Zhu J."/>
            <person name="Brent C.S."/>
            <person name="Elsik C.G."/>
            <person name="Goodisman M.A."/>
            <person name="Liberles D.A."/>
            <person name="Roe R.M."/>
            <person name="Vargo E.L."/>
            <person name="Vilcinskas A."/>
            <person name="Wang J."/>
            <person name="Bornberg-Bauer E."/>
            <person name="Korb J."/>
            <person name="Zhang G."/>
            <person name="Liebig J."/>
        </authorList>
    </citation>
    <scope>NUCLEOTIDE SEQUENCE [LARGE SCALE GENOMIC DNA]</scope>
    <source>
        <tissue evidence="1">Whole organism</tissue>
    </source>
</reference>
<dbReference type="Proteomes" id="UP000027135">
    <property type="component" value="Unassembled WGS sequence"/>
</dbReference>
<dbReference type="InParanoid" id="A0A067QUA8"/>
<evidence type="ECO:0000313" key="1">
    <source>
        <dbReference type="EMBL" id="KDR13630.1"/>
    </source>
</evidence>
<keyword evidence="2" id="KW-1185">Reference proteome</keyword>
<proteinExistence type="predicted"/>
<accession>A0A067QUA8</accession>
<gene>
    <name evidence="1" type="ORF">L798_12484</name>
</gene>
<dbReference type="SUPFAM" id="SSF50911">
    <property type="entry name" value="Mannose 6-phosphate receptor domain"/>
    <property type="match status" value="1"/>
</dbReference>
<evidence type="ECO:0000313" key="2">
    <source>
        <dbReference type="Proteomes" id="UP000027135"/>
    </source>
</evidence>
<sequence length="121" mass="13741">MSVSEGQCILNNEQMNARMDLKKLGQHGVMQVQDYSMNLCSLRTITHITNNKSYGTLTSVEFDYQQKQVRLLFSMGANCTVTERYKSQLLLNCDEDAGSREPRVLMVSTQICRLTLLAGRK</sequence>
<organism evidence="1 2">
    <name type="scientific">Zootermopsis nevadensis</name>
    <name type="common">Dampwood termite</name>
    <dbReference type="NCBI Taxonomy" id="136037"/>
    <lineage>
        <taxon>Eukaryota</taxon>
        <taxon>Metazoa</taxon>
        <taxon>Ecdysozoa</taxon>
        <taxon>Arthropoda</taxon>
        <taxon>Hexapoda</taxon>
        <taxon>Insecta</taxon>
        <taxon>Pterygota</taxon>
        <taxon>Neoptera</taxon>
        <taxon>Polyneoptera</taxon>
        <taxon>Dictyoptera</taxon>
        <taxon>Blattodea</taxon>
        <taxon>Blattoidea</taxon>
        <taxon>Termitoidae</taxon>
        <taxon>Termopsidae</taxon>
        <taxon>Zootermopsis</taxon>
    </lineage>
</organism>